<evidence type="ECO:0000256" key="1">
    <source>
        <dbReference type="ARBA" id="ARBA00010641"/>
    </source>
</evidence>
<feature type="compositionally biased region" description="Basic and acidic residues" evidence="6">
    <location>
        <begin position="218"/>
        <end position="228"/>
    </location>
</feature>
<keyword evidence="2" id="KW-0805">Transcription regulation</keyword>
<sequence length="332" mass="34032">MERAADTARVPAADRAAGVAADAEALRRHVAGDPEAFGELFRAHADRLWTVAFVLLRDAEDAADAVQEAMLSAHRRAADFRGEAAVGTWLHRIVTNAALDRLRRRAVRPTVPLPSSPDGVPYEPVDARDAIAEHDTRMDIRTALALLPDTLRVPVVLVDVEGRPVAEVAEMLDIPVGTVKSRCARARARLAAHLGHLAPKSAPQPAFGNPGASPSVSDEGRRDARDGSDEGITVPASDLAEAPATTEAPATGRGTAGSGTAGDIAAVDPAAHVSASLATEAAVGPAGSGSPGGTATAASGDAGPPGPAGPISLNEPTDPTDLTAGRPTRRRR</sequence>
<name>A0A1S1QXQ5_9ACTN</name>
<evidence type="ECO:0000259" key="8">
    <source>
        <dbReference type="Pfam" id="PF08281"/>
    </source>
</evidence>
<accession>A0A1S1QXQ5</accession>
<dbReference type="NCBIfam" id="TIGR02937">
    <property type="entry name" value="sigma70-ECF"/>
    <property type="match status" value="1"/>
</dbReference>
<evidence type="ECO:0000259" key="7">
    <source>
        <dbReference type="Pfam" id="PF04542"/>
    </source>
</evidence>
<protein>
    <submittedName>
        <fullName evidence="9">RNA polymerase sigma factor SigM</fullName>
    </submittedName>
</protein>
<dbReference type="GO" id="GO:0016987">
    <property type="term" value="F:sigma factor activity"/>
    <property type="evidence" value="ECO:0007669"/>
    <property type="project" value="UniProtKB-KW"/>
</dbReference>
<feature type="domain" description="RNA polymerase sigma-70 region 2" evidence="7">
    <location>
        <begin position="40"/>
        <end position="106"/>
    </location>
</feature>
<keyword evidence="4" id="KW-0238">DNA-binding</keyword>
<dbReference type="GO" id="GO:0006352">
    <property type="term" value="P:DNA-templated transcription initiation"/>
    <property type="evidence" value="ECO:0007669"/>
    <property type="project" value="InterPro"/>
</dbReference>
<dbReference type="AlphaFoldDB" id="A0A1S1QXQ5"/>
<keyword evidence="3" id="KW-0731">Sigma factor</keyword>
<evidence type="ECO:0000313" key="10">
    <source>
        <dbReference type="Proteomes" id="UP000179627"/>
    </source>
</evidence>
<dbReference type="InterPro" id="IPR013324">
    <property type="entry name" value="RNA_pol_sigma_r3/r4-like"/>
</dbReference>
<evidence type="ECO:0000256" key="5">
    <source>
        <dbReference type="ARBA" id="ARBA00023163"/>
    </source>
</evidence>
<feature type="domain" description="RNA polymerase sigma factor 70 region 4 type 2" evidence="8">
    <location>
        <begin position="138"/>
        <end position="190"/>
    </location>
</feature>
<gene>
    <name evidence="9" type="ORF">CC117_15275</name>
</gene>
<keyword evidence="10" id="KW-1185">Reference proteome</keyword>
<feature type="compositionally biased region" description="Low complexity" evidence="6">
    <location>
        <begin position="240"/>
        <end position="253"/>
    </location>
</feature>
<dbReference type="InterPro" id="IPR007627">
    <property type="entry name" value="RNA_pol_sigma70_r2"/>
</dbReference>
<dbReference type="PANTHER" id="PTHR43133:SF50">
    <property type="entry name" value="ECF RNA POLYMERASE SIGMA FACTOR SIGM"/>
    <property type="match status" value="1"/>
</dbReference>
<dbReference type="SUPFAM" id="SSF88659">
    <property type="entry name" value="Sigma3 and sigma4 domains of RNA polymerase sigma factors"/>
    <property type="match status" value="1"/>
</dbReference>
<evidence type="ECO:0000256" key="2">
    <source>
        <dbReference type="ARBA" id="ARBA00023015"/>
    </source>
</evidence>
<comment type="caution">
    <text evidence="9">The sequence shown here is derived from an EMBL/GenBank/DDBJ whole genome shotgun (WGS) entry which is preliminary data.</text>
</comment>
<organism evidence="9 10">
    <name type="scientific">Parafrankia colletiae</name>
    <dbReference type="NCBI Taxonomy" id="573497"/>
    <lineage>
        <taxon>Bacteria</taxon>
        <taxon>Bacillati</taxon>
        <taxon>Actinomycetota</taxon>
        <taxon>Actinomycetes</taxon>
        <taxon>Frankiales</taxon>
        <taxon>Frankiaceae</taxon>
        <taxon>Parafrankia</taxon>
    </lineage>
</organism>
<keyword evidence="5" id="KW-0804">Transcription</keyword>
<dbReference type="Pfam" id="PF04542">
    <property type="entry name" value="Sigma70_r2"/>
    <property type="match status" value="1"/>
</dbReference>
<dbReference type="SUPFAM" id="SSF88946">
    <property type="entry name" value="Sigma2 domain of RNA polymerase sigma factors"/>
    <property type="match status" value="1"/>
</dbReference>
<dbReference type="Gene3D" id="1.10.10.10">
    <property type="entry name" value="Winged helix-like DNA-binding domain superfamily/Winged helix DNA-binding domain"/>
    <property type="match status" value="1"/>
</dbReference>
<proteinExistence type="inferred from homology"/>
<feature type="compositionally biased region" description="Low complexity" evidence="6">
    <location>
        <begin position="293"/>
        <end position="302"/>
    </location>
</feature>
<reference evidence="10" key="1">
    <citation type="submission" date="2016-07" db="EMBL/GenBank/DDBJ databases">
        <title>Sequence Frankia sp. strain CcI1.17.</title>
        <authorList>
            <person name="Ghodhbane-Gtari F."/>
            <person name="Swanson E."/>
            <person name="Gueddou A."/>
            <person name="Morris K."/>
            <person name="Hezbri K."/>
            <person name="Ktari A."/>
            <person name="Nouioui I."/>
            <person name="Abebe-Akele F."/>
            <person name="Simpson S."/>
            <person name="Thomas K."/>
            <person name="Gtari M."/>
            <person name="Tisa L.S."/>
            <person name="Hurst S."/>
        </authorList>
    </citation>
    <scope>NUCLEOTIDE SEQUENCE [LARGE SCALE GENOMIC DNA]</scope>
    <source>
        <strain evidence="10">Cc1.17</strain>
    </source>
</reference>
<dbReference type="GO" id="GO:0003677">
    <property type="term" value="F:DNA binding"/>
    <property type="evidence" value="ECO:0007669"/>
    <property type="project" value="UniProtKB-KW"/>
</dbReference>
<dbReference type="InterPro" id="IPR036388">
    <property type="entry name" value="WH-like_DNA-bd_sf"/>
</dbReference>
<dbReference type="EMBL" id="MBLM01000109">
    <property type="protein sequence ID" value="OHV38396.1"/>
    <property type="molecule type" value="Genomic_DNA"/>
</dbReference>
<dbReference type="InterPro" id="IPR013249">
    <property type="entry name" value="RNA_pol_sigma70_r4_t2"/>
</dbReference>
<evidence type="ECO:0000313" key="9">
    <source>
        <dbReference type="EMBL" id="OHV38396.1"/>
    </source>
</evidence>
<dbReference type="InterPro" id="IPR039425">
    <property type="entry name" value="RNA_pol_sigma-70-like"/>
</dbReference>
<dbReference type="Proteomes" id="UP000179627">
    <property type="component" value="Unassembled WGS sequence"/>
</dbReference>
<dbReference type="PANTHER" id="PTHR43133">
    <property type="entry name" value="RNA POLYMERASE ECF-TYPE SIGMA FACTO"/>
    <property type="match status" value="1"/>
</dbReference>
<dbReference type="NCBIfam" id="NF007225">
    <property type="entry name" value="PRK09643.1"/>
    <property type="match status" value="1"/>
</dbReference>
<feature type="region of interest" description="Disordered" evidence="6">
    <location>
        <begin position="280"/>
        <end position="332"/>
    </location>
</feature>
<dbReference type="Pfam" id="PF08281">
    <property type="entry name" value="Sigma70_r4_2"/>
    <property type="match status" value="1"/>
</dbReference>
<evidence type="ECO:0000256" key="4">
    <source>
        <dbReference type="ARBA" id="ARBA00023125"/>
    </source>
</evidence>
<dbReference type="InterPro" id="IPR013325">
    <property type="entry name" value="RNA_pol_sigma_r2"/>
</dbReference>
<dbReference type="Gene3D" id="1.10.1740.10">
    <property type="match status" value="1"/>
</dbReference>
<evidence type="ECO:0000256" key="6">
    <source>
        <dbReference type="SAM" id="MobiDB-lite"/>
    </source>
</evidence>
<comment type="similarity">
    <text evidence="1">Belongs to the sigma-70 factor family. ECF subfamily.</text>
</comment>
<feature type="region of interest" description="Disordered" evidence="6">
    <location>
        <begin position="199"/>
        <end position="263"/>
    </location>
</feature>
<evidence type="ECO:0000256" key="3">
    <source>
        <dbReference type="ARBA" id="ARBA00023082"/>
    </source>
</evidence>
<dbReference type="InterPro" id="IPR014284">
    <property type="entry name" value="RNA_pol_sigma-70_dom"/>
</dbReference>